<dbReference type="AlphaFoldDB" id="A0A1H3Y9L1"/>
<dbReference type="STRING" id="658218.SAMN05216562_1631"/>
<organism evidence="2 3">
    <name type="scientific">Microbulbifer marinus</name>
    <dbReference type="NCBI Taxonomy" id="658218"/>
    <lineage>
        <taxon>Bacteria</taxon>
        <taxon>Pseudomonadati</taxon>
        <taxon>Pseudomonadota</taxon>
        <taxon>Gammaproteobacteria</taxon>
        <taxon>Cellvibrionales</taxon>
        <taxon>Microbulbiferaceae</taxon>
        <taxon>Microbulbifer</taxon>
    </lineage>
</organism>
<feature type="chain" id="PRO_5011462110" evidence="1">
    <location>
        <begin position="21"/>
        <end position="181"/>
    </location>
</feature>
<reference evidence="3" key="1">
    <citation type="submission" date="2016-10" db="EMBL/GenBank/DDBJ databases">
        <authorList>
            <person name="Varghese N."/>
            <person name="Submissions S."/>
        </authorList>
    </citation>
    <scope>NUCLEOTIDE SEQUENCE [LARGE SCALE GENOMIC DNA]</scope>
    <source>
        <strain evidence="3">CGMCC 1.10657</strain>
    </source>
</reference>
<feature type="signal peptide" evidence="1">
    <location>
        <begin position="1"/>
        <end position="20"/>
    </location>
</feature>
<dbReference type="Proteomes" id="UP000198658">
    <property type="component" value="Unassembled WGS sequence"/>
</dbReference>
<dbReference type="PANTHER" id="PTHR48100:SF1">
    <property type="entry name" value="HISTIDINE PHOSPHATASE FAMILY PROTEIN-RELATED"/>
    <property type="match status" value="1"/>
</dbReference>
<evidence type="ECO:0000313" key="2">
    <source>
        <dbReference type="EMBL" id="SEA08286.1"/>
    </source>
</evidence>
<proteinExistence type="predicted"/>
<dbReference type="Pfam" id="PF00300">
    <property type="entry name" value="His_Phos_1"/>
    <property type="match status" value="1"/>
</dbReference>
<dbReference type="SUPFAM" id="SSF53254">
    <property type="entry name" value="Phosphoglycerate mutase-like"/>
    <property type="match status" value="1"/>
</dbReference>
<dbReference type="EMBL" id="FNQO01000002">
    <property type="protein sequence ID" value="SEA08286.1"/>
    <property type="molecule type" value="Genomic_DNA"/>
</dbReference>
<dbReference type="OrthoDB" id="3296006at2"/>
<dbReference type="Gene3D" id="3.40.50.1240">
    <property type="entry name" value="Phosphoglycerate mutase-like"/>
    <property type="match status" value="1"/>
</dbReference>
<dbReference type="PANTHER" id="PTHR48100">
    <property type="entry name" value="BROAD-SPECIFICITY PHOSPHATASE YOR283W-RELATED"/>
    <property type="match status" value="1"/>
</dbReference>
<gene>
    <name evidence="2" type="ORF">SAMN05216562_1631</name>
</gene>
<dbReference type="InterPro" id="IPR050275">
    <property type="entry name" value="PGM_Phosphatase"/>
</dbReference>
<dbReference type="GO" id="GO:0005737">
    <property type="term" value="C:cytoplasm"/>
    <property type="evidence" value="ECO:0007669"/>
    <property type="project" value="TreeGrafter"/>
</dbReference>
<evidence type="ECO:0000256" key="1">
    <source>
        <dbReference type="SAM" id="SignalP"/>
    </source>
</evidence>
<dbReference type="SMART" id="SM00855">
    <property type="entry name" value="PGAM"/>
    <property type="match status" value="1"/>
</dbReference>
<sequence>MASRISTILILFLVSTIAAAREDNAQSQLQVIYLVRHAEKLVNSNSQDKDPPLTDAGRERARHLAYVLGDAGIDRIYSSDYQRTRQTGEPLAKKLGLQIQSYDPRALEAFAQQLRQKNGRSLVVGHSNTTPQLVELLGGDGGAPIDEATEYDRLYTVILAGDSVTTLLQRFGPTAQDEARD</sequence>
<evidence type="ECO:0000313" key="3">
    <source>
        <dbReference type="Proteomes" id="UP000198658"/>
    </source>
</evidence>
<dbReference type="InterPro" id="IPR029033">
    <property type="entry name" value="His_PPase_superfam"/>
</dbReference>
<dbReference type="InterPro" id="IPR013078">
    <property type="entry name" value="His_Pase_superF_clade-1"/>
</dbReference>
<dbReference type="CDD" id="cd07067">
    <property type="entry name" value="HP_PGM_like"/>
    <property type="match status" value="1"/>
</dbReference>
<dbReference type="GO" id="GO:0016791">
    <property type="term" value="F:phosphatase activity"/>
    <property type="evidence" value="ECO:0007669"/>
    <property type="project" value="TreeGrafter"/>
</dbReference>
<keyword evidence="3" id="KW-1185">Reference proteome</keyword>
<name>A0A1H3Y9L1_9GAMM</name>
<protein>
    <submittedName>
        <fullName evidence="2">Phosphohistidine phosphatase SixA</fullName>
    </submittedName>
</protein>
<keyword evidence="1" id="KW-0732">Signal</keyword>
<dbReference type="RefSeq" id="WP_091387109.1">
    <property type="nucleotide sequence ID" value="NZ_FNQO01000002.1"/>
</dbReference>
<accession>A0A1H3Y9L1</accession>